<feature type="compositionally biased region" description="Polar residues" evidence="1">
    <location>
        <begin position="129"/>
        <end position="142"/>
    </location>
</feature>
<dbReference type="EMBL" id="JAAKFY010000010">
    <property type="protein sequence ID" value="KAF3850710.1"/>
    <property type="molecule type" value="Genomic_DNA"/>
</dbReference>
<evidence type="ECO:0000256" key="1">
    <source>
        <dbReference type="SAM" id="MobiDB-lite"/>
    </source>
</evidence>
<proteinExistence type="predicted"/>
<comment type="caution">
    <text evidence="2">The sequence shown here is derived from an EMBL/GenBank/DDBJ whole genome shotgun (WGS) entry which is preliminary data.</text>
</comment>
<dbReference type="AlphaFoldDB" id="A0A7J5YMV4"/>
<reference evidence="2 3" key="1">
    <citation type="submission" date="2020-03" db="EMBL/GenBank/DDBJ databases">
        <title>Dissostichus mawsoni Genome sequencing and assembly.</title>
        <authorList>
            <person name="Park H."/>
        </authorList>
    </citation>
    <scope>NUCLEOTIDE SEQUENCE [LARGE SCALE GENOMIC DNA]</scope>
    <source>
        <strain evidence="2">DM0001</strain>
        <tissue evidence="2">Muscle</tissue>
    </source>
</reference>
<organism evidence="2 3">
    <name type="scientific">Dissostichus mawsoni</name>
    <name type="common">Antarctic cod</name>
    <dbReference type="NCBI Taxonomy" id="36200"/>
    <lineage>
        <taxon>Eukaryota</taxon>
        <taxon>Metazoa</taxon>
        <taxon>Chordata</taxon>
        <taxon>Craniata</taxon>
        <taxon>Vertebrata</taxon>
        <taxon>Euteleostomi</taxon>
        <taxon>Actinopterygii</taxon>
        <taxon>Neopterygii</taxon>
        <taxon>Teleostei</taxon>
        <taxon>Neoteleostei</taxon>
        <taxon>Acanthomorphata</taxon>
        <taxon>Eupercaria</taxon>
        <taxon>Perciformes</taxon>
        <taxon>Notothenioidei</taxon>
        <taxon>Nototheniidae</taxon>
        <taxon>Dissostichus</taxon>
    </lineage>
</organism>
<evidence type="ECO:0000313" key="2">
    <source>
        <dbReference type="EMBL" id="KAF3850710.1"/>
    </source>
</evidence>
<dbReference type="Proteomes" id="UP000518266">
    <property type="component" value="Unassembled WGS sequence"/>
</dbReference>
<accession>A0A7J5YMV4</accession>
<protein>
    <submittedName>
        <fullName evidence="2">Uncharacterized protein</fullName>
    </submittedName>
</protein>
<keyword evidence="3" id="KW-1185">Reference proteome</keyword>
<gene>
    <name evidence="2" type="ORF">F7725_012482</name>
</gene>
<sequence length="142" mass="15374">MTPKGSSFLRTVMLTSRRLPRRLGGVLWLLSTTEKVSSSCTPSGLATSATTTSLSPGLNSRMPVAPHDGVSHQLFQQLALGSDHVQLHRLTLLVHCKACSLHPAGEEWEGERAAVLIRATDEPPPPKPQTHTYLQKTNAEMG</sequence>
<dbReference type="OrthoDB" id="10654265at2759"/>
<evidence type="ECO:0000313" key="3">
    <source>
        <dbReference type="Proteomes" id="UP000518266"/>
    </source>
</evidence>
<name>A0A7J5YMV4_DISMA</name>
<feature type="region of interest" description="Disordered" evidence="1">
    <location>
        <begin position="120"/>
        <end position="142"/>
    </location>
</feature>